<organism evidence="1">
    <name type="scientific">Hordeum vulgare subsp. vulgare</name>
    <name type="common">Domesticated barley</name>
    <dbReference type="NCBI Taxonomy" id="112509"/>
    <lineage>
        <taxon>Eukaryota</taxon>
        <taxon>Viridiplantae</taxon>
        <taxon>Streptophyta</taxon>
        <taxon>Embryophyta</taxon>
        <taxon>Tracheophyta</taxon>
        <taxon>Spermatophyta</taxon>
        <taxon>Magnoliopsida</taxon>
        <taxon>Liliopsida</taxon>
        <taxon>Poales</taxon>
        <taxon>Poaceae</taxon>
        <taxon>BOP clade</taxon>
        <taxon>Pooideae</taxon>
        <taxon>Triticodae</taxon>
        <taxon>Triticeae</taxon>
        <taxon>Hordeinae</taxon>
        <taxon>Hordeum</taxon>
    </lineage>
</organism>
<dbReference type="AlphaFoldDB" id="F2E0C4"/>
<accession>F2E0C4</accession>
<dbReference type="PROSITE" id="PS51257">
    <property type="entry name" value="PROKAR_LIPOPROTEIN"/>
    <property type="match status" value="1"/>
</dbReference>
<name>F2E0C4_HORVV</name>
<sequence>MLRIVTSIGLALSSACFDTMYLVVLRVHSKYSCGLARGQLQEKVRRARS</sequence>
<proteinExistence type="evidence at transcript level"/>
<protein>
    <submittedName>
        <fullName evidence="1">Predicted protein</fullName>
    </submittedName>
</protein>
<evidence type="ECO:0000313" key="1">
    <source>
        <dbReference type="EMBL" id="BAK00796.1"/>
    </source>
</evidence>
<dbReference type="EMBL" id="AK369595">
    <property type="protein sequence ID" value="BAK00796.1"/>
    <property type="molecule type" value="mRNA"/>
</dbReference>
<reference evidence="1" key="1">
    <citation type="journal article" date="2011" name="Plant Physiol.">
        <title>Comprehensive sequence analysis of 24,783 barley full-length cDNAs derived from 12 clone libraries.</title>
        <authorList>
            <person name="Matsumoto T."/>
            <person name="Tanaka T."/>
            <person name="Sakai H."/>
            <person name="Amano N."/>
            <person name="Kanamori H."/>
            <person name="Kurita K."/>
            <person name="Kikuta A."/>
            <person name="Kamiya K."/>
            <person name="Yamamoto M."/>
            <person name="Ikawa H."/>
            <person name="Fujii N."/>
            <person name="Hori K."/>
            <person name="Itoh T."/>
            <person name="Sato K."/>
        </authorList>
    </citation>
    <scope>NUCLEOTIDE SEQUENCE</scope>
    <source>
        <tissue evidence="1">Shoot and root</tissue>
    </source>
</reference>